<gene>
    <name evidence="2" type="ORF">IWX46DRAFT_268169</name>
</gene>
<comment type="caution">
    <text evidence="2">The sequence shown here is derived from an EMBL/GenBank/DDBJ whole genome shotgun (WGS) entry which is preliminary data.</text>
</comment>
<sequence>MAREEQERGPRRSCRVEMRNVGSATLVCLCSSYASPKMRRLLSSSPSPPAKRRRFTTYPRPSCETPAETLSKLQAPDPSIEHTRFVVRPCMNENTAKRRQVEEMERQWKSMEIWRKVRMSLDPASAGRTAGRTLCVNSATTGQRGSVLRWDELVVLRFGRASRDNSAEATTPRTQPLTQTLNLPAGRIQSILLTNHPPPRPRSCGQTDRPTDVPRRLEED</sequence>
<protein>
    <submittedName>
        <fullName evidence="2">Uncharacterized protein</fullName>
    </submittedName>
</protein>
<evidence type="ECO:0000256" key="1">
    <source>
        <dbReference type="SAM" id="MobiDB-lite"/>
    </source>
</evidence>
<proteinExistence type="predicted"/>
<feature type="compositionally biased region" description="Basic and acidic residues" evidence="1">
    <location>
        <begin position="209"/>
        <end position="220"/>
    </location>
</feature>
<feature type="region of interest" description="Disordered" evidence="1">
    <location>
        <begin position="39"/>
        <end position="72"/>
    </location>
</feature>
<reference evidence="2 3" key="1">
    <citation type="submission" date="2024-04" db="EMBL/GenBank/DDBJ databases">
        <title>Phyllosticta paracitricarpa is synonymous to the EU quarantine fungus P. citricarpa based on phylogenomic analyses.</title>
        <authorList>
            <consortium name="Lawrence Berkeley National Laboratory"/>
            <person name="Van Ingen-Buijs V.A."/>
            <person name="Van Westerhoven A.C."/>
            <person name="Haridas S."/>
            <person name="Skiadas P."/>
            <person name="Martin F."/>
            <person name="Groenewald J.Z."/>
            <person name="Crous P.W."/>
            <person name="Seidl M.F."/>
        </authorList>
    </citation>
    <scope>NUCLEOTIDE SEQUENCE [LARGE SCALE GENOMIC DNA]</scope>
    <source>
        <strain evidence="2 3">CBS 122670</strain>
    </source>
</reference>
<feature type="region of interest" description="Disordered" evidence="1">
    <location>
        <begin position="194"/>
        <end position="220"/>
    </location>
</feature>
<evidence type="ECO:0000313" key="2">
    <source>
        <dbReference type="EMBL" id="KAK7536499.1"/>
    </source>
</evidence>
<keyword evidence="3" id="KW-1185">Reference proteome</keyword>
<name>A0ABR1LMS2_9PEZI</name>
<evidence type="ECO:0000313" key="3">
    <source>
        <dbReference type="Proteomes" id="UP001365128"/>
    </source>
</evidence>
<dbReference type="EMBL" id="JBBPDW010000037">
    <property type="protein sequence ID" value="KAK7536499.1"/>
    <property type="molecule type" value="Genomic_DNA"/>
</dbReference>
<dbReference type="Proteomes" id="UP001365128">
    <property type="component" value="Unassembled WGS sequence"/>
</dbReference>
<accession>A0ABR1LMS2</accession>
<organism evidence="2 3">
    <name type="scientific">Phyllosticta citricarpa</name>
    <dbReference type="NCBI Taxonomy" id="55181"/>
    <lineage>
        <taxon>Eukaryota</taxon>
        <taxon>Fungi</taxon>
        <taxon>Dikarya</taxon>
        <taxon>Ascomycota</taxon>
        <taxon>Pezizomycotina</taxon>
        <taxon>Dothideomycetes</taxon>
        <taxon>Dothideomycetes incertae sedis</taxon>
        <taxon>Botryosphaeriales</taxon>
        <taxon>Phyllostictaceae</taxon>
        <taxon>Phyllosticta</taxon>
    </lineage>
</organism>